<feature type="domain" description="ABC transmembrane type-1" evidence="7">
    <location>
        <begin position="82"/>
        <end position="291"/>
    </location>
</feature>
<feature type="transmembrane region" description="Helical" evidence="6">
    <location>
        <begin position="149"/>
        <end position="171"/>
    </location>
</feature>
<reference evidence="8 9" key="1">
    <citation type="submission" date="2018-10" db="EMBL/GenBank/DDBJ databases">
        <title>Phylogenomics of Brevibacillus.</title>
        <authorList>
            <person name="Dunlap C."/>
        </authorList>
    </citation>
    <scope>NUCLEOTIDE SEQUENCE [LARGE SCALE GENOMIC DNA]</scope>
    <source>
        <strain evidence="8 9">JCM 15716</strain>
    </source>
</reference>
<evidence type="ECO:0000256" key="6">
    <source>
        <dbReference type="RuleBase" id="RU363032"/>
    </source>
</evidence>
<feature type="transmembrane region" description="Helical" evidence="6">
    <location>
        <begin position="116"/>
        <end position="137"/>
    </location>
</feature>
<dbReference type="GO" id="GO:0055085">
    <property type="term" value="P:transmembrane transport"/>
    <property type="evidence" value="ECO:0007669"/>
    <property type="project" value="InterPro"/>
</dbReference>
<dbReference type="PANTHER" id="PTHR43839">
    <property type="entry name" value="OPPC IN A BINDING PROTEIN-DEPENDENT TRANSPORT SYSTEM"/>
    <property type="match status" value="1"/>
</dbReference>
<dbReference type="CDD" id="cd06261">
    <property type="entry name" value="TM_PBP2"/>
    <property type="match status" value="1"/>
</dbReference>
<evidence type="ECO:0000259" key="7">
    <source>
        <dbReference type="PROSITE" id="PS50928"/>
    </source>
</evidence>
<comment type="similarity">
    <text evidence="6">Belongs to the binding-protein-dependent transport system permease family.</text>
</comment>
<dbReference type="Pfam" id="PF00528">
    <property type="entry name" value="BPD_transp_1"/>
    <property type="match status" value="1"/>
</dbReference>
<dbReference type="InterPro" id="IPR000515">
    <property type="entry name" value="MetI-like"/>
</dbReference>
<proteinExistence type="inferred from homology"/>
<evidence type="ECO:0000256" key="1">
    <source>
        <dbReference type="ARBA" id="ARBA00004141"/>
    </source>
</evidence>
<accession>A0A3M8DQJ3</accession>
<gene>
    <name evidence="8" type="ORF">EDM56_07750</name>
</gene>
<evidence type="ECO:0000256" key="3">
    <source>
        <dbReference type="ARBA" id="ARBA00022692"/>
    </source>
</evidence>
<feature type="transmembrane region" description="Helical" evidence="6">
    <location>
        <begin position="209"/>
        <end position="235"/>
    </location>
</feature>
<dbReference type="PROSITE" id="PS50928">
    <property type="entry name" value="ABC_TM1"/>
    <property type="match status" value="1"/>
</dbReference>
<evidence type="ECO:0000256" key="5">
    <source>
        <dbReference type="ARBA" id="ARBA00023136"/>
    </source>
</evidence>
<name>A0A3M8DQJ3_9BACL</name>
<evidence type="ECO:0000256" key="2">
    <source>
        <dbReference type="ARBA" id="ARBA00022448"/>
    </source>
</evidence>
<keyword evidence="5 6" id="KW-0472">Membrane</keyword>
<dbReference type="PANTHER" id="PTHR43839:SF3">
    <property type="entry name" value="OLIGOPEPTIDE ABC TRANSPORTER, PERMEASE PROTEIN"/>
    <property type="match status" value="1"/>
</dbReference>
<comment type="caution">
    <text evidence="8">The sequence shown here is derived from an EMBL/GenBank/DDBJ whole genome shotgun (WGS) entry which is preliminary data.</text>
</comment>
<feature type="transmembrane region" description="Helical" evidence="6">
    <location>
        <begin position="12"/>
        <end position="31"/>
    </location>
</feature>
<dbReference type="Proteomes" id="UP000271031">
    <property type="component" value="Unassembled WGS sequence"/>
</dbReference>
<dbReference type="Gene3D" id="1.10.3720.10">
    <property type="entry name" value="MetI-like"/>
    <property type="match status" value="1"/>
</dbReference>
<keyword evidence="9" id="KW-1185">Reference proteome</keyword>
<protein>
    <submittedName>
        <fullName evidence="8">ABC transporter permease</fullName>
    </submittedName>
</protein>
<dbReference type="SUPFAM" id="SSF161098">
    <property type="entry name" value="MetI-like"/>
    <property type="match status" value="1"/>
</dbReference>
<dbReference type="AlphaFoldDB" id="A0A3M8DQJ3"/>
<keyword evidence="2 6" id="KW-0813">Transport</keyword>
<sequence>MNRSRSNPSLWIGGILVCLLLLIAIFGPFVAPYDLDFQEKTSSTIVNGKTVIKTPPLEPSAQHLLGTDKWGYDLLTLLLHGARYTVFVTIAIALLRVLLGTIIGLYMGMSEEKQNWWITIENAWSYIPIFIPVYFILLGVNVNSDLSTSALIVLFIFLVTLLGMPSVVSSIRQKTEQIKNMQYIIAATSLGAGKNALIFRHILPQIKEQIVIVFVVEMVAIMTLMGQLGMFDLFVGGTKMTMDPPTFYSITHEWAGLIGSYRSFIYGSSTWIYMSPLLAFIFAIAAFTLLSKGLRDRYQTTYHRTPYI</sequence>
<organism evidence="8 9">
    <name type="scientific">Brevibacillus fluminis</name>
    <dbReference type="NCBI Taxonomy" id="511487"/>
    <lineage>
        <taxon>Bacteria</taxon>
        <taxon>Bacillati</taxon>
        <taxon>Bacillota</taxon>
        <taxon>Bacilli</taxon>
        <taxon>Bacillales</taxon>
        <taxon>Paenibacillaceae</taxon>
        <taxon>Brevibacillus</taxon>
    </lineage>
</organism>
<dbReference type="InterPro" id="IPR035906">
    <property type="entry name" value="MetI-like_sf"/>
</dbReference>
<evidence type="ECO:0000313" key="9">
    <source>
        <dbReference type="Proteomes" id="UP000271031"/>
    </source>
</evidence>
<dbReference type="InterPro" id="IPR025966">
    <property type="entry name" value="OppC_N"/>
</dbReference>
<dbReference type="RefSeq" id="WP_122917325.1">
    <property type="nucleotide sequence ID" value="NZ_RHHQ01000007.1"/>
</dbReference>
<feature type="transmembrane region" description="Helical" evidence="6">
    <location>
        <begin position="84"/>
        <end position="109"/>
    </location>
</feature>
<evidence type="ECO:0000313" key="8">
    <source>
        <dbReference type="EMBL" id="RNB90398.1"/>
    </source>
</evidence>
<dbReference type="EMBL" id="RHHQ01000007">
    <property type="protein sequence ID" value="RNB90398.1"/>
    <property type="molecule type" value="Genomic_DNA"/>
</dbReference>
<dbReference type="Pfam" id="PF12911">
    <property type="entry name" value="OppC_N"/>
    <property type="match status" value="1"/>
</dbReference>
<keyword evidence="4 6" id="KW-1133">Transmembrane helix</keyword>
<dbReference type="GO" id="GO:0005886">
    <property type="term" value="C:plasma membrane"/>
    <property type="evidence" value="ECO:0007669"/>
    <property type="project" value="UniProtKB-SubCell"/>
</dbReference>
<keyword evidence="3 6" id="KW-0812">Transmembrane</keyword>
<feature type="transmembrane region" description="Helical" evidence="6">
    <location>
        <begin position="271"/>
        <end position="290"/>
    </location>
</feature>
<comment type="subcellular location">
    <subcellularLocation>
        <location evidence="6">Cell membrane</location>
        <topology evidence="6">Multi-pass membrane protein</topology>
    </subcellularLocation>
    <subcellularLocation>
        <location evidence="1">Membrane</location>
        <topology evidence="1">Multi-pass membrane protein</topology>
    </subcellularLocation>
</comment>
<dbReference type="OrthoDB" id="9814383at2"/>
<evidence type="ECO:0000256" key="4">
    <source>
        <dbReference type="ARBA" id="ARBA00022989"/>
    </source>
</evidence>